<keyword evidence="4" id="KW-1185">Reference proteome</keyword>
<evidence type="ECO:0000313" key="4">
    <source>
        <dbReference type="Proteomes" id="UP000265515"/>
    </source>
</evidence>
<dbReference type="InterPro" id="IPR051966">
    <property type="entry name" value="RPAP3"/>
</dbReference>
<evidence type="ECO:0000256" key="2">
    <source>
        <dbReference type="SAM" id="MobiDB-lite"/>
    </source>
</evidence>
<dbReference type="PANTHER" id="PTHR46423">
    <property type="entry name" value="RNA POLYMERASE II-ASSOCIATED PROTEIN 3"/>
    <property type="match status" value="1"/>
</dbReference>
<dbReference type="Gramene" id="GBG68851">
    <property type="protein sequence ID" value="GBG68851"/>
    <property type="gene ID" value="CBR_g3545"/>
</dbReference>
<dbReference type="STRING" id="69332.A0A388KFN7"/>
<reference evidence="3 4" key="1">
    <citation type="journal article" date="2018" name="Cell">
        <title>The Chara Genome: Secondary Complexity and Implications for Plant Terrestrialization.</title>
        <authorList>
            <person name="Nishiyama T."/>
            <person name="Sakayama H."/>
            <person name="Vries J.D."/>
            <person name="Buschmann H."/>
            <person name="Saint-Marcoux D."/>
            <person name="Ullrich K.K."/>
            <person name="Haas F.B."/>
            <person name="Vanderstraeten L."/>
            <person name="Becker D."/>
            <person name="Lang D."/>
            <person name="Vosolsobe S."/>
            <person name="Rombauts S."/>
            <person name="Wilhelmsson P.K.I."/>
            <person name="Janitza P."/>
            <person name="Kern R."/>
            <person name="Heyl A."/>
            <person name="Rumpler F."/>
            <person name="Villalobos L.I.A.C."/>
            <person name="Clay J.M."/>
            <person name="Skokan R."/>
            <person name="Toyoda A."/>
            <person name="Suzuki Y."/>
            <person name="Kagoshima H."/>
            <person name="Schijlen E."/>
            <person name="Tajeshwar N."/>
            <person name="Catarino B."/>
            <person name="Hetherington A.J."/>
            <person name="Saltykova A."/>
            <person name="Bonnot C."/>
            <person name="Breuninger H."/>
            <person name="Symeonidi A."/>
            <person name="Radhakrishnan G.V."/>
            <person name="Van Nieuwerburgh F."/>
            <person name="Deforce D."/>
            <person name="Chang C."/>
            <person name="Karol K.G."/>
            <person name="Hedrich R."/>
            <person name="Ulvskov P."/>
            <person name="Glockner G."/>
            <person name="Delwiche C.F."/>
            <person name="Petrasek J."/>
            <person name="Van de Peer Y."/>
            <person name="Friml J."/>
            <person name="Beilby M."/>
            <person name="Dolan L."/>
            <person name="Kohara Y."/>
            <person name="Sugano S."/>
            <person name="Fujiyama A."/>
            <person name="Delaux P.-M."/>
            <person name="Quint M."/>
            <person name="TheiBen G."/>
            <person name="Hagemann M."/>
            <person name="Harholt J."/>
            <person name="Dunand C."/>
            <person name="Zachgo S."/>
            <person name="Langdale J."/>
            <person name="Maumus F."/>
            <person name="Straeten D.V.D."/>
            <person name="Gould S.B."/>
            <person name="Rensing S.A."/>
        </authorList>
    </citation>
    <scope>NUCLEOTIDE SEQUENCE [LARGE SCALE GENOMIC DNA]</scope>
    <source>
        <strain evidence="3 4">S276</strain>
    </source>
</reference>
<dbReference type="InterPro" id="IPR019734">
    <property type="entry name" value="TPR_rpt"/>
</dbReference>
<dbReference type="AlphaFoldDB" id="A0A388KFN7"/>
<dbReference type="InterPro" id="IPR011990">
    <property type="entry name" value="TPR-like_helical_dom_sf"/>
</dbReference>
<protein>
    <submittedName>
        <fullName evidence="3">Uncharacterized protein</fullName>
    </submittedName>
</protein>
<dbReference type="PANTHER" id="PTHR46423:SF1">
    <property type="entry name" value="RNA POLYMERASE II-ASSOCIATED PROTEIN 3"/>
    <property type="match status" value="1"/>
</dbReference>
<dbReference type="SMART" id="SM00028">
    <property type="entry name" value="TPR"/>
    <property type="match status" value="1"/>
</dbReference>
<accession>A0A388KFN7</accession>
<dbReference type="Proteomes" id="UP000265515">
    <property type="component" value="Unassembled WGS sequence"/>
</dbReference>
<dbReference type="OrthoDB" id="629492at2759"/>
<feature type="region of interest" description="Disordered" evidence="2">
    <location>
        <begin position="103"/>
        <end position="124"/>
    </location>
</feature>
<sequence>MARQARGLPGRIAGEGGNNGKPITLYGEAEEDCNKALMLDKCCVKALFRRAIARRTLNRPKEALSDYKQALKVDGKNEELAKIIQELEKDIWNKEEEKALISQVKRRKQGGPGDGESPSLSEYTKQGECIDSVEDLVLKLKADEGMSTEGFQKIAQDLKSILVNGNSGPFCFIGPPLQDLLSSGVWENMLVLYDDAVGDN</sequence>
<evidence type="ECO:0000313" key="3">
    <source>
        <dbReference type="EMBL" id="GBG68851.1"/>
    </source>
</evidence>
<dbReference type="EMBL" id="BFEA01000106">
    <property type="protein sequence ID" value="GBG68851.1"/>
    <property type="molecule type" value="Genomic_DNA"/>
</dbReference>
<evidence type="ECO:0000256" key="1">
    <source>
        <dbReference type="ARBA" id="ARBA00022803"/>
    </source>
</evidence>
<dbReference type="GO" id="GO:0101031">
    <property type="term" value="C:protein folding chaperone complex"/>
    <property type="evidence" value="ECO:0007669"/>
    <property type="project" value="TreeGrafter"/>
</dbReference>
<comment type="caution">
    <text evidence="3">The sequence shown here is derived from an EMBL/GenBank/DDBJ whole genome shotgun (WGS) entry which is preliminary data.</text>
</comment>
<dbReference type="Gene3D" id="1.25.40.10">
    <property type="entry name" value="Tetratricopeptide repeat domain"/>
    <property type="match status" value="1"/>
</dbReference>
<proteinExistence type="predicted"/>
<dbReference type="SUPFAM" id="SSF48452">
    <property type="entry name" value="TPR-like"/>
    <property type="match status" value="1"/>
</dbReference>
<gene>
    <name evidence="3" type="ORF">CBR_g3545</name>
</gene>
<organism evidence="3 4">
    <name type="scientific">Chara braunii</name>
    <name type="common">Braun's stonewort</name>
    <dbReference type="NCBI Taxonomy" id="69332"/>
    <lineage>
        <taxon>Eukaryota</taxon>
        <taxon>Viridiplantae</taxon>
        <taxon>Streptophyta</taxon>
        <taxon>Charophyceae</taxon>
        <taxon>Charales</taxon>
        <taxon>Characeae</taxon>
        <taxon>Chara</taxon>
    </lineage>
</organism>
<name>A0A388KFN7_CHABU</name>
<keyword evidence="1" id="KW-0802">TPR repeat</keyword>